<gene>
    <name evidence="2" type="ORF">FOZ62_025375</name>
</gene>
<feature type="region of interest" description="Disordered" evidence="1">
    <location>
        <begin position="1"/>
        <end position="38"/>
    </location>
</feature>
<protein>
    <submittedName>
        <fullName evidence="2">Uncharacterized protein</fullName>
    </submittedName>
</protein>
<proteinExistence type="predicted"/>
<dbReference type="AlphaFoldDB" id="A0A7J6T5U2"/>
<comment type="caution">
    <text evidence="2">The sequence shown here is derived from an EMBL/GenBank/DDBJ whole genome shotgun (WGS) entry which is preliminary data.</text>
</comment>
<sequence length="739" mass="82300">MGTTTLEGSTTGSSVTTTDSSTTTVEETTTTSPTSGSIMKGRKGQYGVFNWLDNAIWCSPWGWQQTTDSQCVKTDSRSGNLMYVWEPKAAAGQEHRYMCGPTEDAFTPVQQLFLNIYDPIPDLGRSLGARVIQWAELLCGNPPLCTEDGWLEADPCYGGNPDVAREHVYRSVKTYIESLMFQDEQTGGDIVRIPISLMQAGFRSLRFGMVLGQHVDTIDGVQFGGRTQLNADCSRVGSRCEDTEQNVHKQGPLWSKYYPNNEAATSLDDYDLTINYIKRVFDFLDSDLRPDLGPRPVIDIYLDIELFQLSHVSPLGDLYDHTLHPIGTGYPGSADYKWGPITHWSVPAAVGEAYWRLLRHARKLVDDRNNRISDSDWENGHQIRTTLSGWMQQAYNWVSPRWAVDDTVAEVDDVTSPYYGLFTAPFGTGKVLINGVLSDWVCPCCVAANNGAVGDANYVSKAVDDFSIVNCMHRYLDGVSVGTYQTSPAQFFYPWQLGRSDTAVDIIGPTATVEKSLKEYTPGDGVPLINGQRADFTNAAIIDIKNRYRYNPMGFWPNSAAPDDNTPSWTAGVGEYWDMKYTGWASFGARYLRQRSLVGGADGRSKMSLALETTPLDGAGVCSKNSLANEWGWTLDEEDKVLMIFGSGEVDKMNSRGYVISNAWGIKPALQLFKENGLYQYMDPVSPILFNEHFSYTCLITNDHIRLPGHYMNTEDYPQQCLEPTSPELSSCDMPQVWA</sequence>
<name>A0A7J6T5U2_PEROL</name>
<organism evidence="2 3">
    <name type="scientific">Perkinsus olseni</name>
    <name type="common">Perkinsus atlanticus</name>
    <dbReference type="NCBI Taxonomy" id="32597"/>
    <lineage>
        <taxon>Eukaryota</taxon>
        <taxon>Sar</taxon>
        <taxon>Alveolata</taxon>
        <taxon>Perkinsozoa</taxon>
        <taxon>Perkinsea</taxon>
        <taxon>Perkinsida</taxon>
        <taxon>Perkinsidae</taxon>
        <taxon>Perkinsus</taxon>
    </lineage>
</organism>
<evidence type="ECO:0000313" key="2">
    <source>
        <dbReference type="EMBL" id="KAF4740102.1"/>
    </source>
</evidence>
<accession>A0A7J6T5U2</accession>
<dbReference type="EMBL" id="JABANM010009962">
    <property type="protein sequence ID" value="KAF4740102.1"/>
    <property type="molecule type" value="Genomic_DNA"/>
</dbReference>
<evidence type="ECO:0000256" key="1">
    <source>
        <dbReference type="SAM" id="MobiDB-lite"/>
    </source>
</evidence>
<dbReference type="Proteomes" id="UP000574390">
    <property type="component" value="Unassembled WGS sequence"/>
</dbReference>
<reference evidence="2 3" key="1">
    <citation type="submission" date="2020-04" db="EMBL/GenBank/DDBJ databases">
        <title>Perkinsus olseni comparative genomics.</title>
        <authorList>
            <person name="Bogema D.R."/>
        </authorList>
    </citation>
    <scope>NUCLEOTIDE SEQUENCE [LARGE SCALE GENOMIC DNA]</scope>
    <source>
        <strain evidence="2">ATCC PRA-205</strain>
    </source>
</reference>
<feature type="compositionally biased region" description="Low complexity" evidence="1">
    <location>
        <begin position="1"/>
        <end position="37"/>
    </location>
</feature>
<evidence type="ECO:0000313" key="3">
    <source>
        <dbReference type="Proteomes" id="UP000574390"/>
    </source>
</evidence>